<sequence length="484" mass="50292">MTALGAAAVATHVPYIAGRWVDGIAGEVAVVDPATGEPLATVRLSDTAQCLGAVDAAAAQLDAWSATAPARRGEILRRAYELMVERAEELAVLIVRENGKTIHDARGEVAYAAEFFRWFAHGADRVRGDMRRSPGGTNWIMVSHQPVGVALLITPWNFPAAMVTRKLAPALAAGCTVVVKPSLETPLTTFALVEILAEAGVPPGVVNVVTPDPPGEAVAAMLADRRVRALSFTGSTEVGRVLLRAAADNVIRSSLELGGNAPFLVLDDADLGEAVAGLLVAKLRNGGAACTAANRVLLQAGIADEFTALFTEQLLRTTVGNGLDESTRLGPMVSAVELDRVTGYVRAAADEGARVVVGSAGPGGAGHFHPATLLTGLDPDSALLRREIFGPVAPVLTFVTVDDGVRLANATDAGLVGYVYSGSLERALGVARRLESGMVGVNRGVVSDPGAPFGGVKHSGLGREGSEEGIHEFLETKYVAVPYH</sequence>
<dbReference type="Proteomes" id="UP000321685">
    <property type="component" value="Unassembled WGS sequence"/>
</dbReference>
<dbReference type="Gene3D" id="3.40.309.10">
    <property type="entry name" value="Aldehyde Dehydrogenase, Chain A, domain 2"/>
    <property type="match status" value="1"/>
</dbReference>
<dbReference type="InterPro" id="IPR050740">
    <property type="entry name" value="Aldehyde_DH_Superfamily"/>
</dbReference>
<dbReference type="FunFam" id="3.40.605.10:FF:000007">
    <property type="entry name" value="NAD/NADP-dependent betaine aldehyde dehydrogenase"/>
    <property type="match status" value="1"/>
</dbReference>
<dbReference type="InterPro" id="IPR016161">
    <property type="entry name" value="Ald_DH/histidinol_DH"/>
</dbReference>
<reference evidence="6 7" key="1">
    <citation type="submission" date="2019-07" db="EMBL/GenBank/DDBJ databases">
        <title>Whole genome shotgun sequence of Pseudonocardia sulfidoxydans NBRC 16205.</title>
        <authorList>
            <person name="Hosoyama A."/>
            <person name="Uohara A."/>
            <person name="Ohji S."/>
            <person name="Ichikawa N."/>
        </authorList>
    </citation>
    <scope>NUCLEOTIDE SEQUENCE [LARGE SCALE GENOMIC DNA]</scope>
    <source>
        <strain evidence="6 7">NBRC 16205</strain>
    </source>
</reference>
<gene>
    <name evidence="6" type="ORF">PSU4_58920</name>
</gene>
<protein>
    <submittedName>
        <fullName evidence="6">NAD-dependent succinate-semialdehyde dehydrogenase</fullName>
    </submittedName>
</protein>
<dbReference type="Gene3D" id="3.40.605.10">
    <property type="entry name" value="Aldehyde Dehydrogenase, Chain A, domain 1"/>
    <property type="match status" value="1"/>
</dbReference>
<dbReference type="Pfam" id="PF00171">
    <property type="entry name" value="Aldedh"/>
    <property type="match status" value="1"/>
</dbReference>
<evidence type="ECO:0000256" key="2">
    <source>
        <dbReference type="ARBA" id="ARBA00023002"/>
    </source>
</evidence>
<keyword evidence="2 4" id="KW-0560">Oxidoreductase</keyword>
<comment type="caution">
    <text evidence="6">The sequence shown here is derived from an EMBL/GenBank/DDBJ whole genome shotgun (WGS) entry which is preliminary data.</text>
</comment>
<dbReference type="EMBL" id="BJVJ01000125">
    <property type="protein sequence ID" value="GEL26938.1"/>
    <property type="molecule type" value="Genomic_DNA"/>
</dbReference>
<dbReference type="SUPFAM" id="SSF53720">
    <property type="entry name" value="ALDH-like"/>
    <property type="match status" value="1"/>
</dbReference>
<dbReference type="PANTHER" id="PTHR43353">
    <property type="entry name" value="SUCCINATE-SEMIALDEHYDE DEHYDROGENASE, MITOCHONDRIAL"/>
    <property type="match status" value="1"/>
</dbReference>
<evidence type="ECO:0000259" key="5">
    <source>
        <dbReference type="Pfam" id="PF00171"/>
    </source>
</evidence>
<evidence type="ECO:0000256" key="1">
    <source>
        <dbReference type="ARBA" id="ARBA00009986"/>
    </source>
</evidence>
<dbReference type="PROSITE" id="PS00687">
    <property type="entry name" value="ALDEHYDE_DEHYDR_GLU"/>
    <property type="match status" value="1"/>
</dbReference>
<dbReference type="RefSeq" id="WP_222596449.1">
    <property type="nucleotide sequence ID" value="NZ_BJVJ01000125.1"/>
</dbReference>
<dbReference type="GO" id="GO:0004777">
    <property type="term" value="F:succinate-semialdehyde dehydrogenase (NAD+) activity"/>
    <property type="evidence" value="ECO:0007669"/>
    <property type="project" value="TreeGrafter"/>
</dbReference>
<evidence type="ECO:0000313" key="6">
    <source>
        <dbReference type="EMBL" id="GEL26938.1"/>
    </source>
</evidence>
<dbReference type="CDD" id="cd07103">
    <property type="entry name" value="ALDH_F5_SSADH_GabD"/>
    <property type="match status" value="1"/>
</dbReference>
<dbReference type="PANTHER" id="PTHR43353:SF5">
    <property type="entry name" value="SUCCINATE-SEMIALDEHYDE DEHYDROGENASE, MITOCHONDRIAL"/>
    <property type="match status" value="1"/>
</dbReference>
<dbReference type="InterPro" id="IPR016163">
    <property type="entry name" value="Ald_DH_C"/>
</dbReference>
<feature type="domain" description="Aldehyde dehydrogenase" evidence="5">
    <location>
        <begin position="20"/>
        <end position="479"/>
    </location>
</feature>
<name>A0A511DV12_9PSEU</name>
<feature type="active site" evidence="3">
    <location>
        <position position="256"/>
    </location>
</feature>
<accession>A0A511DV12</accession>
<proteinExistence type="inferred from homology"/>
<keyword evidence="7" id="KW-1185">Reference proteome</keyword>
<dbReference type="InterPro" id="IPR016162">
    <property type="entry name" value="Ald_DH_N"/>
</dbReference>
<organism evidence="6 7">
    <name type="scientific">Pseudonocardia sulfidoxydans NBRC 16205</name>
    <dbReference type="NCBI Taxonomy" id="1223511"/>
    <lineage>
        <taxon>Bacteria</taxon>
        <taxon>Bacillati</taxon>
        <taxon>Actinomycetota</taxon>
        <taxon>Actinomycetes</taxon>
        <taxon>Pseudonocardiales</taxon>
        <taxon>Pseudonocardiaceae</taxon>
        <taxon>Pseudonocardia</taxon>
    </lineage>
</organism>
<dbReference type="AlphaFoldDB" id="A0A511DV12"/>
<dbReference type="InterPro" id="IPR029510">
    <property type="entry name" value="Ald_DH_CS_GLU"/>
</dbReference>
<evidence type="ECO:0000256" key="4">
    <source>
        <dbReference type="RuleBase" id="RU003345"/>
    </source>
</evidence>
<comment type="similarity">
    <text evidence="1 4">Belongs to the aldehyde dehydrogenase family.</text>
</comment>
<dbReference type="InterPro" id="IPR015590">
    <property type="entry name" value="Aldehyde_DH_dom"/>
</dbReference>
<dbReference type="GO" id="GO:0009450">
    <property type="term" value="P:gamma-aminobutyric acid catabolic process"/>
    <property type="evidence" value="ECO:0007669"/>
    <property type="project" value="TreeGrafter"/>
</dbReference>
<evidence type="ECO:0000313" key="7">
    <source>
        <dbReference type="Proteomes" id="UP000321685"/>
    </source>
</evidence>
<evidence type="ECO:0000256" key="3">
    <source>
        <dbReference type="PROSITE-ProRule" id="PRU10007"/>
    </source>
</evidence>